<evidence type="ECO:0000256" key="1">
    <source>
        <dbReference type="SAM" id="Coils"/>
    </source>
</evidence>
<dbReference type="OrthoDB" id="5363441at2"/>
<dbReference type="RefSeq" id="WP_129081645.1">
    <property type="nucleotide sequence ID" value="NZ_CP041070.1"/>
</dbReference>
<keyword evidence="4" id="KW-1185">Reference proteome</keyword>
<gene>
    <name evidence="3" type="ORF">CRV06_05245</name>
</gene>
<sequence length="1725" mass="195342">MQIDIFNNKEFQALPQEEKQTIVTNYFNKELADDEYKSLADDKKSTILNNFVNSQINPLVEKKDDKTETVQNVDINIENSLNKEEVLNRTITPPENNQGYQQIVNQDKPLETDVIPIVDNVLNSAADDVINSINPKDETQKEKKATEVLSHIQNVQFANKDLADMVKGFTGDDEALKNIQDKALQTNKAVVDTLYSIGINAIVDGNGEVKFKDDDGKFKTVGDDFWESLKEDISNNKYEIVGDIAGGAAGNRLTKKYLDSISSAAKIGGWRGKVAEFIGTLGGAAIGAFTGRAADVENSKDELLNMVDDLQKATNLKEVIDQNPTLQKALDGANMTIYGTAITSAVAEPIIKVGGRAIRLPKQAKDYVVNGNINGARDILKKDLKIDEQYIDDALRQAKENYQEVIDYTNNAITGKTKQQEQLLAATLEKGDANIIKGAIAKNETAARNLSDTIDQRTTTIQKNLDNNSSKIGGEEIKNYLNNYESQVKSDFIDMRKSFSDAFKETNYRFDLEDLNLNSVFRDMSKRVQDPDAKKRFQTLQTSIKNTIYDSNAQVGIDRDINGLLDLRQQLNRFYGQNEKYLTNKKDKDVFNSLKENIDNQIHKAVNDNLPEDVGTRLLDSFSKSMQGYRELGALSDNNVFKGIMGDAQSSEYRMDKLIKHMADDDSYVDDVLSKMSPNTRQTVEVAVIRDITDSFTAKTAQGQKAIAFEDLAKKLEGIKRNVRSQLGKETIDNLITYADKFGNKDLLYLDMAKGIKTKPKHNIATTLEGKIKMETANMFFQFIQSIKPGDDAKRLALQRHIASALERSRTPKEFATSVYEYPELADDSKQILRGLIKENNKILNAKNNVEAERLLKEAEQEKNRLFQIQQKIDDEIANFTTPSIAEIRAVESYTPDDKYGSFSQMTAKITRGTATPNEIEQYVKAKNKIDPKVLEAKVLENRYPISNEAITKLEDLKAFDSNKVNEILNDNEFNSLIYNLKQNKLPNTTKTMEDKFRDKFYELNKLYDNSKEDITKAKKTKDNLILGENRLIENNTVNNYLDNDFDIYRHLPYNDENWVKEFNLKSKDDTAIVRDILGNEVKISKNAADKIEKNNREHYFGLIKPTVENPTMILKHKDAEVYIKRFYDEEMKKYSIYSVTKDYGNNEVYLSSIVHRRDNQLVNKIREGEITYLNHGTVDGTPSSRATSPIQSTESLNENIIPNNTVKNQEIELPRELVDEGYTISDIGEFIDPEGKVLFSNAGTILAGGFTGGSETAFNQHDWNGDGEVDQTDILYGTIAGAIGLTTFKKKFPKLFENGNNSDAVIGSFAGKAPLGAIDNQGFYSTLEKVVDEKVGGKIDSVSLTKMLEKNSVKQDELEWSGLKDLIENNEKLTKEQIQQTLDDNRLVIEKLDNKKTKYGDYKISGGENYRELLFKTPKVPGDYTSQHWDESNIITFTRVDDRSIDNKKTLFLEELQSDWHQAGRKYGYEDDAKIAEVERNTEDIFTKYDMKFNNEITKKEHNQLIKKGLSAEENNTLNEYIKTSENLFDMVPDAPFKKNWAELGFKRMIQEAVSNDYEKIAWTTGQQQTKRYSLEKQLDTIVYNKQTGYIQGSKAGDEVIFKKVASDKEVEGLLGKELTQRLIDPKSSTRDEIFVLKGDELKFGGDGMKGFYDNIVPNIAKKLFKKYKVKPKMEELDDIEQMVWSIDITPAMKEDIKKYGQPLYMIGGTVVGLEALNNGAKDE</sequence>
<dbReference type="Proteomes" id="UP000290191">
    <property type="component" value="Unassembled WGS sequence"/>
</dbReference>
<evidence type="ECO:0000313" key="3">
    <source>
        <dbReference type="EMBL" id="RXJ63599.1"/>
    </source>
</evidence>
<organism evidence="3 4">
    <name type="scientific">Halarcobacter anaerophilus</name>
    <dbReference type="NCBI Taxonomy" id="877500"/>
    <lineage>
        <taxon>Bacteria</taxon>
        <taxon>Pseudomonadati</taxon>
        <taxon>Campylobacterota</taxon>
        <taxon>Epsilonproteobacteria</taxon>
        <taxon>Campylobacterales</taxon>
        <taxon>Arcobacteraceae</taxon>
        <taxon>Halarcobacter</taxon>
    </lineage>
</organism>
<reference evidence="3 4" key="1">
    <citation type="submission" date="2017-10" db="EMBL/GenBank/DDBJ databases">
        <title>Genomics of the genus Arcobacter.</title>
        <authorList>
            <person name="Perez-Cataluna A."/>
            <person name="Figueras M.J."/>
        </authorList>
    </citation>
    <scope>NUCLEOTIDE SEQUENCE [LARGE SCALE GENOMIC DNA]</scope>
    <source>
        <strain evidence="3 4">DSM 24636</strain>
    </source>
</reference>
<protein>
    <recommendedName>
        <fullName evidence="2">Phage-Barnase-EndoU-ColicinE5/D-RelE like nuclease 2 domain-containing protein</fullName>
    </recommendedName>
</protein>
<feature type="domain" description="Phage-Barnase-EndoU-ColicinE5/D-RelE like nuclease 2" evidence="2">
    <location>
        <begin position="1059"/>
        <end position="1173"/>
    </location>
</feature>
<comment type="caution">
    <text evidence="3">The sequence shown here is derived from an EMBL/GenBank/DDBJ whole genome shotgun (WGS) entry which is preliminary data.</text>
</comment>
<dbReference type="InterPro" id="IPR041110">
    <property type="entry name" value="PBECR2"/>
</dbReference>
<dbReference type="Pfam" id="PF18810">
    <property type="entry name" value="PBECR2"/>
    <property type="match status" value="1"/>
</dbReference>
<evidence type="ECO:0000259" key="2">
    <source>
        <dbReference type="Pfam" id="PF18810"/>
    </source>
</evidence>
<accession>A0A4Q0Y4E5</accession>
<dbReference type="EMBL" id="PDKO01000003">
    <property type="protein sequence ID" value="RXJ63599.1"/>
    <property type="molecule type" value="Genomic_DNA"/>
</dbReference>
<proteinExistence type="predicted"/>
<name>A0A4Q0Y4E5_9BACT</name>
<feature type="coiled-coil region" evidence="1">
    <location>
        <begin position="833"/>
        <end position="879"/>
    </location>
</feature>
<keyword evidence="1" id="KW-0175">Coiled coil</keyword>
<evidence type="ECO:0000313" key="4">
    <source>
        <dbReference type="Proteomes" id="UP000290191"/>
    </source>
</evidence>